<keyword evidence="3" id="KW-1185">Reference proteome</keyword>
<feature type="domain" description="Domain of unknown function DB" evidence="2">
    <location>
        <begin position="77"/>
        <end position="179"/>
    </location>
</feature>
<feature type="signal peptide" evidence="1">
    <location>
        <begin position="1"/>
        <end position="17"/>
    </location>
</feature>
<dbReference type="WBParaSite" id="Hba_20589">
    <property type="protein sequence ID" value="Hba_20589"/>
    <property type="gene ID" value="Hba_20589"/>
</dbReference>
<dbReference type="Pfam" id="PF01682">
    <property type="entry name" value="DB"/>
    <property type="match status" value="1"/>
</dbReference>
<evidence type="ECO:0000256" key="1">
    <source>
        <dbReference type="SAM" id="SignalP"/>
    </source>
</evidence>
<feature type="chain" id="PRO_5009311452" evidence="1">
    <location>
        <begin position="18"/>
        <end position="208"/>
    </location>
</feature>
<keyword evidence="1" id="KW-0732">Signal</keyword>
<evidence type="ECO:0000259" key="2">
    <source>
        <dbReference type="Pfam" id="PF01682"/>
    </source>
</evidence>
<protein>
    <submittedName>
        <fullName evidence="4">DB domain-containing protein</fullName>
    </submittedName>
</protein>
<evidence type="ECO:0000313" key="3">
    <source>
        <dbReference type="Proteomes" id="UP000095283"/>
    </source>
</evidence>
<dbReference type="InterPro" id="IPR002602">
    <property type="entry name" value="DB"/>
</dbReference>
<name>A0A1I7XRZ7_HETBA</name>
<dbReference type="AlphaFoldDB" id="A0A1I7XRZ7"/>
<accession>A0A1I7XRZ7</accession>
<organism evidence="3 4">
    <name type="scientific">Heterorhabditis bacteriophora</name>
    <name type="common">Entomopathogenic nematode worm</name>
    <dbReference type="NCBI Taxonomy" id="37862"/>
    <lineage>
        <taxon>Eukaryota</taxon>
        <taxon>Metazoa</taxon>
        <taxon>Ecdysozoa</taxon>
        <taxon>Nematoda</taxon>
        <taxon>Chromadorea</taxon>
        <taxon>Rhabditida</taxon>
        <taxon>Rhabditina</taxon>
        <taxon>Rhabditomorpha</taxon>
        <taxon>Strongyloidea</taxon>
        <taxon>Heterorhabditidae</taxon>
        <taxon>Heterorhabditis</taxon>
    </lineage>
</organism>
<dbReference type="PANTHER" id="PTHR46705">
    <property type="entry name" value="PROTEIN CBG09805"/>
    <property type="match status" value="1"/>
</dbReference>
<dbReference type="Proteomes" id="UP000095283">
    <property type="component" value="Unplaced"/>
</dbReference>
<sequence>MIVRLVLISFLLNTVCCEGIFIGDESEEVKSKNRVNEERNIYGMRRGGYMKGDGDEHRVDNTTLFKLTNPNYIFRECCEQRGLPDACLNKCHFNTYTKDALQSMYFKTDACPLEAAADMQFCAAQGRDHTQCCIRNGVSTTLAGSKCLTFCDQRPDRITKLDYSYVPCYDRFENMKRCFYNEIKEINETNTVSVALSFMLKCTEMFTT</sequence>
<reference evidence="4" key="1">
    <citation type="submission" date="2016-11" db="UniProtKB">
        <authorList>
            <consortium name="WormBaseParasite"/>
        </authorList>
    </citation>
    <scope>IDENTIFICATION</scope>
</reference>
<evidence type="ECO:0000313" key="4">
    <source>
        <dbReference type="WBParaSite" id="Hba_20589"/>
    </source>
</evidence>
<proteinExistence type="predicted"/>
<dbReference type="PANTHER" id="PTHR46705:SF5">
    <property type="entry name" value="DOMAIN OF UNKNOWN FUNCTION DB DOMAIN-CONTAINING PROTEIN"/>
    <property type="match status" value="1"/>
</dbReference>